<proteinExistence type="predicted"/>
<evidence type="ECO:0000313" key="2">
    <source>
        <dbReference type="Proteomes" id="UP000053989"/>
    </source>
</evidence>
<protein>
    <submittedName>
        <fullName evidence="1">Uncharacterized protein</fullName>
    </submittedName>
</protein>
<sequence>MVSWESWIQGLQQNRTQDLHGYVSYSEAHPFFPVPTPSILLKDGTTPLVCALDSPV</sequence>
<dbReference type="EMBL" id="KN822084">
    <property type="protein sequence ID" value="KIM58549.1"/>
    <property type="molecule type" value="Genomic_DNA"/>
</dbReference>
<dbReference type="Proteomes" id="UP000053989">
    <property type="component" value="Unassembled WGS sequence"/>
</dbReference>
<evidence type="ECO:0000313" key="1">
    <source>
        <dbReference type="EMBL" id="KIM58549.1"/>
    </source>
</evidence>
<dbReference type="AlphaFoldDB" id="A0A0C3DQT4"/>
<name>A0A0C3DQT4_9AGAM</name>
<organism evidence="1 2">
    <name type="scientific">Scleroderma citrinum Foug A</name>
    <dbReference type="NCBI Taxonomy" id="1036808"/>
    <lineage>
        <taxon>Eukaryota</taxon>
        <taxon>Fungi</taxon>
        <taxon>Dikarya</taxon>
        <taxon>Basidiomycota</taxon>
        <taxon>Agaricomycotina</taxon>
        <taxon>Agaricomycetes</taxon>
        <taxon>Agaricomycetidae</taxon>
        <taxon>Boletales</taxon>
        <taxon>Sclerodermatineae</taxon>
        <taxon>Sclerodermataceae</taxon>
        <taxon>Scleroderma</taxon>
    </lineage>
</organism>
<dbReference type="HOGENOM" id="CLU_3015552_0_0_1"/>
<dbReference type="InParanoid" id="A0A0C3DQT4"/>
<accession>A0A0C3DQT4</accession>
<gene>
    <name evidence="1" type="ORF">SCLCIDRAFT_1218495</name>
</gene>
<reference evidence="2" key="2">
    <citation type="submission" date="2015-01" db="EMBL/GenBank/DDBJ databases">
        <title>Evolutionary Origins and Diversification of the Mycorrhizal Mutualists.</title>
        <authorList>
            <consortium name="DOE Joint Genome Institute"/>
            <consortium name="Mycorrhizal Genomics Consortium"/>
            <person name="Kohler A."/>
            <person name="Kuo A."/>
            <person name="Nagy L.G."/>
            <person name="Floudas D."/>
            <person name="Copeland A."/>
            <person name="Barry K.W."/>
            <person name="Cichocki N."/>
            <person name="Veneault-Fourrey C."/>
            <person name="LaButti K."/>
            <person name="Lindquist E.A."/>
            <person name="Lipzen A."/>
            <person name="Lundell T."/>
            <person name="Morin E."/>
            <person name="Murat C."/>
            <person name="Riley R."/>
            <person name="Ohm R."/>
            <person name="Sun H."/>
            <person name="Tunlid A."/>
            <person name="Henrissat B."/>
            <person name="Grigoriev I.V."/>
            <person name="Hibbett D.S."/>
            <person name="Martin F."/>
        </authorList>
    </citation>
    <scope>NUCLEOTIDE SEQUENCE [LARGE SCALE GENOMIC DNA]</scope>
    <source>
        <strain evidence="2">Foug A</strain>
    </source>
</reference>
<reference evidence="1 2" key="1">
    <citation type="submission" date="2014-04" db="EMBL/GenBank/DDBJ databases">
        <authorList>
            <consortium name="DOE Joint Genome Institute"/>
            <person name="Kuo A."/>
            <person name="Kohler A."/>
            <person name="Nagy L.G."/>
            <person name="Floudas D."/>
            <person name="Copeland A."/>
            <person name="Barry K.W."/>
            <person name="Cichocki N."/>
            <person name="Veneault-Fourrey C."/>
            <person name="LaButti K."/>
            <person name="Lindquist E.A."/>
            <person name="Lipzen A."/>
            <person name="Lundell T."/>
            <person name="Morin E."/>
            <person name="Murat C."/>
            <person name="Sun H."/>
            <person name="Tunlid A."/>
            <person name="Henrissat B."/>
            <person name="Grigoriev I.V."/>
            <person name="Hibbett D.S."/>
            <person name="Martin F."/>
            <person name="Nordberg H.P."/>
            <person name="Cantor M.N."/>
            <person name="Hua S.X."/>
        </authorList>
    </citation>
    <scope>NUCLEOTIDE SEQUENCE [LARGE SCALE GENOMIC DNA]</scope>
    <source>
        <strain evidence="1 2">Foug A</strain>
    </source>
</reference>
<keyword evidence="2" id="KW-1185">Reference proteome</keyword>